<keyword evidence="3 8" id="KW-0812">Transmembrane</keyword>
<dbReference type="FunFam" id="1.20.1250.20:FF:000065">
    <property type="entry name" value="Putative MFS pantothenate transporter"/>
    <property type="match status" value="1"/>
</dbReference>
<dbReference type="PANTHER" id="PTHR43791">
    <property type="entry name" value="PERMEASE-RELATED"/>
    <property type="match status" value="1"/>
</dbReference>
<proteinExistence type="inferred from homology"/>
<comment type="subcellular location">
    <subcellularLocation>
        <location evidence="1">Membrane</location>
        <topology evidence="1">Multi-pass membrane protein</topology>
    </subcellularLocation>
</comment>
<accession>A0A9Q9DXR3</accession>
<dbReference type="OrthoDB" id="6132182at2759"/>
<organism evidence="9 10">
    <name type="scientific">Curvularia clavata</name>
    <dbReference type="NCBI Taxonomy" id="95742"/>
    <lineage>
        <taxon>Eukaryota</taxon>
        <taxon>Fungi</taxon>
        <taxon>Dikarya</taxon>
        <taxon>Ascomycota</taxon>
        <taxon>Pezizomycotina</taxon>
        <taxon>Dothideomycetes</taxon>
        <taxon>Pleosporomycetidae</taxon>
        <taxon>Pleosporales</taxon>
        <taxon>Pleosporineae</taxon>
        <taxon>Pleosporaceae</taxon>
        <taxon>Curvularia</taxon>
    </lineage>
</organism>
<feature type="transmembrane region" description="Helical" evidence="8">
    <location>
        <begin position="425"/>
        <end position="447"/>
    </location>
</feature>
<evidence type="ECO:0000256" key="8">
    <source>
        <dbReference type="SAM" id="Phobius"/>
    </source>
</evidence>
<sequence>MASTQPSDETNGVANRTGEFDTSVIAPAEAPKRSPWKAWMYLWEWYPKHYPPEERKLLRKMDACLLTFCSFMFFLKWLDSSNVKNAYVSGMKEELHLYGNEYSLFDTFYNVGYLVFQVPSLLLLSRPKVAKYYLPTMEVLWSIVTFCQSQMRNRNDIYGTRFLLGLLETPVASGTTYVLGSWYRPEEVFKRTGVWYVSNNIAVMFGGYLQAAAYKNLNGVHGMAGWRWLFIIDGVISLPIALAGYLIFPGLPSSKKPWWLTAKEHELARSRMINAGVQPSKELSWTVAKRTFMRWEFYMGVLCYTFFLSSSYPHGQMAIWLKDLAAKHPGAYSVPQINTIPTGAQGVSVFAALLATSLCMVYPLWSIFSIVQTIYIVANISLLIWNIPKGYHFACYYLLGVSAAVTPILMPFINMALRDDAEARAVTVGAMLTAGWAVFSFYPITVFPIVEGPRWTKGYSVNICFIVGCWTTFLVMQYLYRKSESRKQALMCREVAKDQEDMAAPAQRRSFASTLSQFQQNNEGAEAKNSSPFDLTGKVFVVTGGGNGLALCMAEGLAEAGGKVHCLDRIKDASKAFQEAQARVSNLHDAGLEYHSVDVTHDEAIRKCIADIAAKNQRLDGLIAAAAIQQVTPALDFQKEDIAKMMDVNFTGVFLTARECARQMMNYKIQGSICLVASMSGSIANRGFLAPVYNSSKAAVVQLARNLAMEWGRKNPDGSGGIRVNSLSPGHIVTPMVQANFDAGEANREEWENNSMLGRLSRPEEYKGVGVFMLSNASSYMTGHDLKIDGGTTAW</sequence>
<feature type="transmembrane region" description="Helical" evidence="8">
    <location>
        <begin position="226"/>
        <end position="248"/>
    </location>
</feature>
<feature type="transmembrane region" description="Helical" evidence="8">
    <location>
        <begin position="297"/>
        <end position="315"/>
    </location>
</feature>
<evidence type="ECO:0000256" key="4">
    <source>
        <dbReference type="ARBA" id="ARBA00022857"/>
    </source>
</evidence>
<dbReference type="InterPro" id="IPR036259">
    <property type="entry name" value="MFS_trans_sf"/>
</dbReference>
<feature type="transmembrane region" description="Helical" evidence="8">
    <location>
        <begin position="459"/>
        <end position="480"/>
    </location>
</feature>
<dbReference type="GO" id="GO:0016020">
    <property type="term" value="C:membrane"/>
    <property type="evidence" value="ECO:0007669"/>
    <property type="project" value="UniProtKB-SubCell"/>
</dbReference>
<evidence type="ECO:0000313" key="10">
    <source>
        <dbReference type="Proteomes" id="UP001056012"/>
    </source>
</evidence>
<feature type="transmembrane region" description="Helical" evidence="8">
    <location>
        <begin position="194"/>
        <end position="214"/>
    </location>
</feature>
<dbReference type="FunFam" id="3.40.50.720:FF:000245">
    <property type="entry name" value="Short chain dehydrogenase, putative"/>
    <property type="match status" value="1"/>
</dbReference>
<keyword evidence="5 8" id="KW-1133">Transmembrane helix</keyword>
<dbReference type="SUPFAM" id="SSF51735">
    <property type="entry name" value="NAD(P)-binding Rossmann-fold domains"/>
    <property type="match status" value="1"/>
</dbReference>
<name>A0A9Q9DXR3_CURCL</name>
<dbReference type="InterPro" id="IPR002347">
    <property type="entry name" value="SDR_fam"/>
</dbReference>
<dbReference type="PANTHER" id="PTHR43791:SF28">
    <property type="entry name" value="MAJOR FACILITATOR SUPERFAMILY (MFS) PROFILE DOMAIN-CONTAINING PROTEIN"/>
    <property type="match status" value="1"/>
</dbReference>
<protein>
    <submittedName>
        <fullName evidence="9">MFS general substrate transporter</fullName>
    </submittedName>
</protein>
<dbReference type="Pfam" id="PF13561">
    <property type="entry name" value="adh_short_C2"/>
    <property type="match status" value="1"/>
</dbReference>
<reference evidence="9" key="1">
    <citation type="submission" date="2021-12" db="EMBL/GenBank/DDBJ databases">
        <title>Curvularia clavata genome.</title>
        <authorList>
            <person name="Cao Y."/>
        </authorList>
    </citation>
    <scope>NUCLEOTIDE SEQUENCE</scope>
    <source>
        <strain evidence="9">Yc1106</strain>
    </source>
</reference>
<dbReference type="Proteomes" id="UP001056012">
    <property type="component" value="Chromosome 7"/>
</dbReference>
<dbReference type="VEuPathDB" id="FungiDB:yc1106_09045"/>
<dbReference type="Gene3D" id="3.40.50.720">
    <property type="entry name" value="NAD(P)-binding Rossmann-like Domain"/>
    <property type="match status" value="1"/>
</dbReference>
<keyword evidence="4" id="KW-0521">NADP</keyword>
<evidence type="ECO:0000313" key="9">
    <source>
        <dbReference type="EMBL" id="USP81771.1"/>
    </source>
</evidence>
<evidence type="ECO:0000256" key="3">
    <source>
        <dbReference type="ARBA" id="ARBA00022692"/>
    </source>
</evidence>
<gene>
    <name evidence="9" type="ORF">yc1106_09045</name>
</gene>
<evidence type="ECO:0000256" key="6">
    <source>
        <dbReference type="ARBA" id="ARBA00023136"/>
    </source>
</evidence>
<evidence type="ECO:0000256" key="1">
    <source>
        <dbReference type="ARBA" id="ARBA00004141"/>
    </source>
</evidence>
<feature type="transmembrane region" description="Helical" evidence="8">
    <location>
        <begin position="391"/>
        <end position="413"/>
    </location>
</feature>
<keyword evidence="2" id="KW-0813">Transport</keyword>
<dbReference type="AlphaFoldDB" id="A0A9Q9DXR3"/>
<evidence type="ECO:0000256" key="7">
    <source>
        <dbReference type="ARBA" id="ARBA00037968"/>
    </source>
</evidence>
<dbReference type="PRINTS" id="PR00081">
    <property type="entry name" value="GDHRDH"/>
</dbReference>
<evidence type="ECO:0000256" key="2">
    <source>
        <dbReference type="ARBA" id="ARBA00022448"/>
    </source>
</evidence>
<keyword evidence="6 8" id="KW-0472">Membrane</keyword>
<dbReference type="Gene3D" id="1.20.1250.20">
    <property type="entry name" value="MFS general substrate transporter like domains"/>
    <property type="match status" value="1"/>
</dbReference>
<dbReference type="InterPro" id="IPR020904">
    <property type="entry name" value="Sc_DH/Rdtase_CS"/>
</dbReference>
<feature type="transmembrane region" description="Helical" evidence="8">
    <location>
        <begin position="362"/>
        <end position="385"/>
    </location>
</feature>
<dbReference type="InterPro" id="IPR011701">
    <property type="entry name" value="MFS"/>
</dbReference>
<dbReference type="GO" id="GO:0022857">
    <property type="term" value="F:transmembrane transporter activity"/>
    <property type="evidence" value="ECO:0007669"/>
    <property type="project" value="InterPro"/>
</dbReference>
<keyword evidence="10" id="KW-1185">Reference proteome</keyword>
<dbReference type="SUPFAM" id="SSF103473">
    <property type="entry name" value="MFS general substrate transporter"/>
    <property type="match status" value="1"/>
</dbReference>
<evidence type="ECO:0000256" key="5">
    <source>
        <dbReference type="ARBA" id="ARBA00022989"/>
    </source>
</evidence>
<dbReference type="EMBL" id="CP089280">
    <property type="protein sequence ID" value="USP81771.1"/>
    <property type="molecule type" value="Genomic_DNA"/>
</dbReference>
<dbReference type="Pfam" id="PF07690">
    <property type="entry name" value="MFS_1"/>
    <property type="match status" value="1"/>
</dbReference>
<dbReference type="InterPro" id="IPR036291">
    <property type="entry name" value="NAD(P)-bd_dom_sf"/>
</dbReference>
<comment type="similarity">
    <text evidence="7">Belongs to the major facilitator superfamily. Allantoate permease family.</text>
</comment>
<dbReference type="PROSITE" id="PS00061">
    <property type="entry name" value="ADH_SHORT"/>
    <property type="match status" value="1"/>
</dbReference>